<evidence type="ECO:0008006" key="2">
    <source>
        <dbReference type="Google" id="ProtNLM"/>
    </source>
</evidence>
<proteinExistence type="predicted"/>
<protein>
    <recommendedName>
        <fullName evidence="2">TnsA endonuclease N-terminal domain-containing protein</fullName>
    </recommendedName>
</protein>
<comment type="caution">
    <text evidence="1">The sequence shown here is derived from an EMBL/GenBank/DDBJ whole genome shotgun (WGS) entry which is preliminary data.</text>
</comment>
<reference evidence="1" key="1">
    <citation type="journal article" date="2014" name="Front. Microbiol.">
        <title>High frequency of phylogenetically diverse reductive dehalogenase-homologous genes in deep subseafloor sedimentary metagenomes.</title>
        <authorList>
            <person name="Kawai M."/>
            <person name="Futagami T."/>
            <person name="Toyoda A."/>
            <person name="Takaki Y."/>
            <person name="Nishi S."/>
            <person name="Hori S."/>
            <person name="Arai W."/>
            <person name="Tsubouchi T."/>
            <person name="Morono Y."/>
            <person name="Uchiyama I."/>
            <person name="Ito T."/>
            <person name="Fujiyama A."/>
            <person name="Inagaki F."/>
            <person name="Takami H."/>
        </authorList>
    </citation>
    <scope>NUCLEOTIDE SEQUENCE</scope>
    <source>
        <strain evidence="1">Expedition CK06-06</strain>
    </source>
</reference>
<evidence type="ECO:0000313" key="1">
    <source>
        <dbReference type="EMBL" id="GAI25594.1"/>
    </source>
</evidence>
<dbReference type="AlphaFoldDB" id="X1P3V3"/>
<accession>X1P3V3</accession>
<sequence length="128" mass="14996">MEVTFCKFLDQAKDVARFIKLPELRTPIFVEYVSRKGIIRHYYPDYVVVLTNNEKYITETKGLVDEDVPFKDQRSVVWCKDVSDITGETWKYLRVDQEVFDKGGFRTFSKLAKSITKQETIVDEKTAV</sequence>
<organism evidence="1">
    <name type="scientific">marine sediment metagenome</name>
    <dbReference type="NCBI Taxonomy" id="412755"/>
    <lineage>
        <taxon>unclassified sequences</taxon>
        <taxon>metagenomes</taxon>
        <taxon>ecological metagenomes</taxon>
    </lineage>
</organism>
<name>X1P3V3_9ZZZZ</name>
<gene>
    <name evidence="1" type="ORF">S06H3_25987</name>
</gene>
<dbReference type="EMBL" id="BARV01014992">
    <property type="protein sequence ID" value="GAI25594.1"/>
    <property type="molecule type" value="Genomic_DNA"/>
</dbReference>